<protein>
    <recommendedName>
        <fullName evidence="1">CRAL-TRIO domain-containing protein</fullName>
    </recommendedName>
</protein>
<dbReference type="InterPro" id="IPR036273">
    <property type="entry name" value="CRAL/TRIO_N_dom_sf"/>
</dbReference>
<keyword evidence="3" id="KW-1185">Reference proteome</keyword>
<gene>
    <name evidence="2" type="ORF">Zmor_008071</name>
</gene>
<dbReference type="GO" id="GO:1902936">
    <property type="term" value="F:phosphatidylinositol bisphosphate binding"/>
    <property type="evidence" value="ECO:0007669"/>
    <property type="project" value="TreeGrafter"/>
</dbReference>
<dbReference type="PANTHER" id="PTHR10174:SF213">
    <property type="entry name" value="CRAL-TRIO DOMAIN-CONTAINING PROTEIN"/>
    <property type="match status" value="1"/>
</dbReference>
<dbReference type="SUPFAM" id="SSF52087">
    <property type="entry name" value="CRAL/TRIO domain"/>
    <property type="match status" value="1"/>
</dbReference>
<dbReference type="PANTHER" id="PTHR10174">
    <property type="entry name" value="ALPHA-TOCOPHEROL TRANSFER PROTEIN-RELATED"/>
    <property type="match status" value="1"/>
</dbReference>
<organism evidence="2 3">
    <name type="scientific">Zophobas morio</name>
    <dbReference type="NCBI Taxonomy" id="2755281"/>
    <lineage>
        <taxon>Eukaryota</taxon>
        <taxon>Metazoa</taxon>
        <taxon>Ecdysozoa</taxon>
        <taxon>Arthropoda</taxon>
        <taxon>Hexapoda</taxon>
        <taxon>Insecta</taxon>
        <taxon>Pterygota</taxon>
        <taxon>Neoptera</taxon>
        <taxon>Endopterygota</taxon>
        <taxon>Coleoptera</taxon>
        <taxon>Polyphaga</taxon>
        <taxon>Cucujiformia</taxon>
        <taxon>Tenebrionidae</taxon>
        <taxon>Zophobas</taxon>
    </lineage>
</organism>
<dbReference type="SMART" id="SM00516">
    <property type="entry name" value="SEC14"/>
    <property type="match status" value="1"/>
</dbReference>
<evidence type="ECO:0000259" key="1">
    <source>
        <dbReference type="PROSITE" id="PS50191"/>
    </source>
</evidence>
<evidence type="ECO:0000313" key="2">
    <source>
        <dbReference type="EMBL" id="KAJ3663850.1"/>
    </source>
</evidence>
<sequence>MQCIIEAEKLYLKDPKINREDVKILQEWLKKQPHLPELEESQVIIFLHSCYYSIQATKATIDSYFTRRSLHPQLFCCPPQELVRENFSVGIKKILPKMTPEGYTILLTGLLDHRPEKYNYNNELLLLNLVYCLHVHKYGFAEGVIVIVDLQGGSLGHLARVNLSSQKCMFEHLQEGMPIRLKSIHVINAVPFMDKVMALVKPLMSSKLFQMVQIHSTLDSLYDYIPRECLPVDYGGEGPSRQAMQEEMIDDIFHNVNFFNWHDLQTVDESKRVEKSNIGGSNFGAEGTFKKLEID</sequence>
<evidence type="ECO:0000313" key="3">
    <source>
        <dbReference type="Proteomes" id="UP001168821"/>
    </source>
</evidence>
<dbReference type="SUPFAM" id="SSF46938">
    <property type="entry name" value="CRAL/TRIO N-terminal domain"/>
    <property type="match status" value="1"/>
</dbReference>
<dbReference type="Proteomes" id="UP001168821">
    <property type="component" value="Unassembled WGS sequence"/>
</dbReference>
<dbReference type="Gene3D" id="3.40.525.10">
    <property type="entry name" value="CRAL-TRIO lipid binding domain"/>
    <property type="match status" value="1"/>
</dbReference>
<dbReference type="EMBL" id="JALNTZ010000002">
    <property type="protein sequence ID" value="KAJ3663850.1"/>
    <property type="molecule type" value="Genomic_DNA"/>
</dbReference>
<dbReference type="Pfam" id="PF00650">
    <property type="entry name" value="CRAL_TRIO"/>
    <property type="match status" value="1"/>
</dbReference>
<dbReference type="PROSITE" id="PS50191">
    <property type="entry name" value="CRAL_TRIO"/>
    <property type="match status" value="1"/>
</dbReference>
<proteinExistence type="predicted"/>
<dbReference type="AlphaFoldDB" id="A0AA38IX03"/>
<dbReference type="CDD" id="cd00170">
    <property type="entry name" value="SEC14"/>
    <property type="match status" value="1"/>
</dbReference>
<dbReference type="GO" id="GO:0016020">
    <property type="term" value="C:membrane"/>
    <property type="evidence" value="ECO:0007669"/>
    <property type="project" value="TreeGrafter"/>
</dbReference>
<dbReference type="InterPro" id="IPR036865">
    <property type="entry name" value="CRAL-TRIO_dom_sf"/>
</dbReference>
<accession>A0AA38IX03</accession>
<feature type="domain" description="CRAL-TRIO" evidence="1">
    <location>
        <begin position="79"/>
        <end position="242"/>
    </location>
</feature>
<comment type="caution">
    <text evidence="2">The sequence shown here is derived from an EMBL/GenBank/DDBJ whole genome shotgun (WGS) entry which is preliminary data.</text>
</comment>
<dbReference type="PRINTS" id="PR00180">
    <property type="entry name" value="CRETINALDHBP"/>
</dbReference>
<reference evidence="2" key="1">
    <citation type="journal article" date="2023" name="G3 (Bethesda)">
        <title>Whole genome assemblies of Zophobas morio and Tenebrio molitor.</title>
        <authorList>
            <person name="Kaur S."/>
            <person name="Stinson S.A."/>
            <person name="diCenzo G.C."/>
        </authorList>
    </citation>
    <scope>NUCLEOTIDE SEQUENCE</scope>
    <source>
        <strain evidence="2">QUZm001</strain>
    </source>
</reference>
<name>A0AA38IX03_9CUCU</name>
<dbReference type="InterPro" id="IPR001251">
    <property type="entry name" value="CRAL-TRIO_dom"/>
</dbReference>